<evidence type="ECO:0000256" key="2">
    <source>
        <dbReference type="ARBA" id="ARBA00006835"/>
    </source>
</evidence>
<evidence type="ECO:0000256" key="3">
    <source>
        <dbReference type="ARBA" id="ARBA00022478"/>
    </source>
</evidence>
<dbReference type="GO" id="GO:0000428">
    <property type="term" value="C:DNA-directed RNA polymerase complex"/>
    <property type="evidence" value="ECO:0007669"/>
    <property type="project" value="UniProtKB-KW"/>
</dbReference>
<feature type="domain" description="DNA-directed RNA polymerase I subunit RPA2" evidence="18">
    <location>
        <begin position="535"/>
        <end position="595"/>
    </location>
</feature>
<dbReference type="Gene3D" id="2.40.270.10">
    <property type="entry name" value="DNA-directed RNA polymerase, subunit 2, domain 6"/>
    <property type="match status" value="1"/>
</dbReference>
<evidence type="ECO:0000259" key="14">
    <source>
        <dbReference type="Pfam" id="PF04560"/>
    </source>
</evidence>
<dbReference type="EC" id="2.7.7.6" evidence="12"/>
<name>D3B127_HETP5</name>
<dbReference type="InterPro" id="IPR007642">
    <property type="entry name" value="RNA_pol_Rpb2_2"/>
</dbReference>
<keyword evidence="5 12" id="KW-0548">Nucleotidyltransferase</keyword>
<dbReference type="InterPro" id="IPR014724">
    <property type="entry name" value="RNA_pol_RPB2_OB-fold"/>
</dbReference>
<dbReference type="GO" id="GO:0003677">
    <property type="term" value="F:DNA binding"/>
    <property type="evidence" value="ECO:0007669"/>
    <property type="project" value="InterPro"/>
</dbReference>
<evidence type="ECO:0000256" key="7">
    <source>
        <dbReference type="ARBA" id="ARBA00022771"/>
    </source>
</evidence>
<dbReference type="GO" id="GO:0008270">
    <property type="term" value="F:zinc ion binding"/>
    <property type="evidence" value="ECO:0007669"/>
    <property type="project" value="UniProtKB-KW"/>
</dbReference>
<dbReference type="GO" id="GO:0005634">
    <property type="term" value="C:nucleus"/>
    <property type="evidence" value="ECO:0007669"/>
    <property type="project" value="UniProtKB-SubCell"/>
</dbReference>
<evidence type="ECO:0000259" key="16">
    <source>
        <dbReference type="Pfam" id="PF04563"/>
    </source>
</evidence>
<organism evidence="19 20">
    <name type="scientific">Heterostelium pallidum (strain ATCC 26659 / Pp 5 / PN500)</name>
    <name type="common">Cellular slime mold</name>
    <name type="synonym">Polysphondylium pallidum</name>
    <dbReference type="NCBI Taxonomy" id="670386"/>
    <lineage>
        <taxon>Eukaryota</taxon>
        <taxon>Amoebozoa</taxon>
        <taxon>Evosea</taxon>
        <taxon>Eumycetozoa</taxon>
        <taxon>Dictyostelia</taxon>
        <taxon>Acytosteliales</taxon>
        <taxon>Acytosteliaceae</taxon>
        <taxon>Heterostelium</taxon>
    </lineage>
</organism>
<dbReference type="Gene3D" id="3.90.1110.10">
    <property type="entry name" value="RNA polymerase Rpb2, domain 2"/>
    <property type="match status" value="1"/>
</dbReference>
<dbReference type="GO" id="GO:0006351">
    <property type="term" value="P:DNA-templated transcription"/>
    <property type="evidence" value="ECO:0007669"/>
    <property type="project" value="InterPro"/>
</dbReference>
<feature type="domain" description="RNA polymerase Rpb2" evidence="17">
    <location>
        <begin position="422"/>
        <end position="485"/>
    </location>
</feature>
<keyword evidence="3 12" id="KW-0240">DNA-directed RNA polymerase</keyword>
<dbReference type="PANTHER" id="PTHR20856">
    <property type="entry name" value="DNA-DIRECTED RNA POLYMERASE I SUBUNIT 2"/>
    <property type="match status" value="1"/>
</dbReference>
<keyword evidence="4 12" id="KW-0808">Transferase</keyword>
<dbReference type="InterPro" id="IPR037033">
    <property type="entry name" value="DNA-dir_RNAP_su2_hyb_sf"/>
</dbReference>
<evidence type="ECO:0000256" key="5">
    <source>
        <dbReference type="ARBA" id="ARBA00022695"/>
    </source>
</evidence>
<accession>D3B127</accession>
<keyword evidence="7" id="KW-0863">Zinc-finger</keyword>
<evidence type="ECO:0000256" key="9">
    <source>
        <dbReference type="ARBA" id="ARBA00023163"/>
    </source>
</evidence>
<dbReference type="Pfam" id="PF00562">
    <property type="entry name" value="RNA_pol_Rpb2_6"/>
    <property type="match status" value="1"/>
</dbReference>
<dbReference type="RefSeq" id="XP_020437111.1">
    <property type="nucleotide sequence ID" value="XM_020572994.1"/>
</dbReference>
<dbReference type="Pfam" id="PF04563">
    <property type="entry name" value="RNA_pol_Rpb2_1"/>
    <property type="match status" value="1"/>
</dbReference>
<comment type="catalytic activity">
    <reaction evidence="12">
        <text>RNA(n) + a ribonucleoside 5'-triphosphate = RNA(n+1) + diphosphate</text>
        <dbReference type="Rhea" id="RHEA:21248"/>
        <dbReference type="Rhea" id="RHEA-COMP:14527"/>
        <dbReference type="Rhea" id="RHEA-COMP:17342"/>
        <dbReference type="ChEBI" id="CHEBI:33019"/>
        <dbReference type="ChEBI" id="CHEBI:61557"/>
        <dbReference type="ChEBI" id="CHEBI:140395"/>
        <dbReference type="EC" id="2.7.7.6"/>
    </reaction>
</comment>
<dbReference type="FunFam" id="3.90.1110.10:FF:000007">
    <property type="entry name" value="DNA-directed RNA polymerase subunit beta"/>
    <property type="match status" value="1"/>
</dbReference>
<dbReference type="Pfam" id="PF06883">
    <property type="entry name" value="RNA_pol_Rpa2_4"/>
    <property type="match status" value="1"/>
</dbReference>
<feature type="domain" description="RNA polymerase Rpb2" evidence="14">
    <location>
        <begin position="1011"/>
        <end position="1107"/>
    </location>
</feature>
<dbReference type="AlphaFoldDB" id="D3B127"/>
<evidence type="ECO:0000256" key="10">
    <source>
        <dbReference type="ARBA" id="ARBA00023242"/>
    </source>
</evidence>
<dbReference type="FunFam" id="3.90.1800.10:FF:000004">
    <property type="entry name" value="DNA-directed RNA polymerase subunit beta"/>
    <property type="match status" value="1"/>
</dbReference>
<dbReference type="InterPro" id="IPR007644">
    <property type="entry name" value="RNA_pol_bsu_protrusion"/>
</dbReference>
<keyword evidence="8" id="KW-0862">Zinc</keyword>
<evidence type="ECO:0000259" key="15">
    <source>
        <dbReference type="Pfam" id="PF04561"/>
    </source>
</evidence>
<keyword evidence="20" id="KW-1185">Reference proteome</keyword>
<evidence type="ECO:0000313" key="20">
    <source>
        <dbReference type="Proteomes" id="UP000001396"/>
    </source>
</evidence>
<proteinExistence type="inferred from homology"/>
<dbReference type="InParanoid" id="D3B127"/>
<keyword evidence="6" id="KW-0479">Metal-binding</keyword>
<evidence type="ECO:0000259" key="13">
    <source>
        <dbReference type="Pfam" id="PF00562"/>
    </source>
</evidence>
<evidence type="ECO:0000313" key="19">
    <source>
        <dbReference type="EMBL" id="EFA85001.1"/>
    </source>
</evidence>
<evidence type="ECO:0000256" key="11">
    <source>
        <dbReference type="RuleBase" id="RU000434"/>
    </source>
</evidence>
<evidence type="ECO:0000259" key="17">
    <source>
        <dbReference type="Pfam" id="PF04565"/>
    </source>
</evidence>
<dbReference type="GO" id="GO:0003899">
    <property type="term" value="F:DNA-directed RNA polymerase activity"/>
    <property type="evidence" value="ECO:0007669"/>
    <property type="project" value="UniProtKB-EC"/>
</dbReference>
<evidence type="ECO:0000256" key="4">
    <source>
        <dbReference type="ARBA" id="ARBA00022679"/>
    </source>
</evidence>
<dbReference type="FunFam" id="2.40.270.10:FF:000011">
    <property type="entry name" value="DNA-directed RNA polymerase subunit beta"/>
    <property type="match status" value="1"/>
</dbReference>
<dbReference type="Gene3D" id="3.90.1100.10">
    <property type="match status" value="2"/>
</dbReference>
<dbReference type="OMA" id="FFGVVHY"/>
<dbReference type="SUPFAM" id="SSF64484">
    <property type="entry name" value="beta and beta-prime subunits of DNA dependent RNA-polymerase"/>
    <property type="match status" value="1"/>
</dbReference>
<evidence type="ECO:0000256" key="1">
    <source>
        <dbReference type="ARBA" id="ARBA00004123"/>
    </source>
</evidence>
<dbReference type="GO" id="GO:0032549">
    <property type="term" value="F:ribonucleoside binding"/>
    <property type="evidence" value="ECO:0007669"/>
    <property type="project" value="InterPro"/>
</dbReference>
<dbReference type="STRING" id="670386.D3B127"/>
<dbReference type="Gene3D" id="3.90.1800.10">
    <property type="entry name" value="RNA polymerase alpha subunit dimerisation domain"/>
    <property type="match status" value="1"/>
</dbReference>
<dbReference type="Pfam" id="PF04565">
    <property type="entry name" value="RNA_pol_Rpb2_3"/>
    <property type="match status" value="1"/>
</dbReference>
<dbReference type="GeneID" id="31357521"/>
<comment type="function">
    <text evidence="12">DNA-dependent RNA polymerase catalyzes the transcription of DNA into RNA using the four ribonucleoside triphosphates as substrates.</text>
</comment>
<feature type="domain" description="DNA-directed RNA polymerase subunit 2 hybrid-binding" evidence="13">
    <location>
        <begin position="644"/>
        <end position="1008"/>
    </location>
</feature>
<comment type="caution">
    <text evidence="19">The sequence shown here is derived from an EMBL/GenBank/DDBJ whole genome shotgun (WGS) entry which is preliminary data.</text>
</comment>
<dbReference type="InterPro" id="IPR009674">
    <property type="entry name" value="Rpa2_dom_4"/>
</dbReference>
<dbReference type="EMBL" id="ADBJ01000008">
    <property type="protein sequence ID" value="EFA85001.1"/>
    <property type="molecule type" value="Genomic_DNA"/>
</dbReference>
<evidence type="ECO:0000256" key="12">
    <source>
        <dbReference type="RuleBase" id="RU363031"/>
    </source>
</evidence>
<dbReference type="PROSITE" id="PS01166">
    <property type="entry name" value="RNA_POL_BETA"/>
    <property type="match status" value="1"/>
</dbReference>
<evidence type="ECO:0000259" key="18">
    <source>
        <dbReference type="Pfam" id="PF06883"/>
    </source>
</evidence>
<sequence>MSEELRQLVTPHIDSYDFFAEKALSIIVAGLPPVYINNRAENADSTQKHWRLKFKDVTISKPIKSDNRQLFPTESRQSGTSYSAPMVGTVALLKSPTSDEEHETYNVQLGNIPVMVNSSRCHLRGLTSAQLVKNHEEELEVGGYFIINGNEKVMRMLVANKANHPIALTRQGWTNRGPGYTKFGVTLRSVRPDRSSLTNNLHYISDGQITFRFYFRRQEYFIPVTLLLKALVDTTDKEIFTQIVQGDFENTFLTDRVELTLREQKVKGLNTKDEILDYIGSRYRHKANLPDSFTNQQIAEYMIDNFFLVHLPDYRDKFNILIVMIQKLYAVVQGKNGCDNIDATSFHEVLLPERLTEYLEVSRAMYLKAINAQKTINEDLAFKKAFDRSLNIGEKFNYFLATGNLVSSSGLDLQQTSGFAIIADKLNFIRYISHFRSIHRGAFFATMKTTSIRKLMPESFGFLCPVHTPDGAPCGLLNHLSANCIITKDPSQDEKSKEGVRLLPSFLMAHGVTSIDVTTNFQPNSLPVMLNGKLIGRINDGLAQDLVDLLRYLKSTGDEKAVPQTMEVAYAPKEQSKGGQYPGIFLFTTGARFMRTVINLKSGKNELIGPQEQLYMNISIMPEEVRDSTTHCELSPTAMFSVEANLTPFSDYNQSPRNMYQCQMAKQTMGTPLHSYAYRTDNKLYKVQNIQRPIVATENQSKYRINDYPHGCNAVIAVVSNTGYDMEDAMIINKSAFERGFGHGSVYKNEFVDIDEGKSRLEMGKTSISRPNYTSDNLDQWIDRDGLPYIGRLIKPGEPYYTVFSTIENKQVTKNYKGKEDAWIEEIMILGGSTQVRASTMITKFVVKLRFDRNPVIGDKFSSRHGQKGVLSQLWPEINMPFTESGLKPDVIINPNAFPSRMTIGMLVEILAAKAGAIHGKFQDATAFRFNEKNSAVEFFGEQLKQAGFNYYGNEPMYSGTTGEEFHANIFFGICYYQRLRHMVKDKYQVRATGRVNNITRQPIKGRKVGGGIRFGEMERDSLLAHGTSFCLNDRLMKSSDYCKATVCKQCGSTTSVAIQKSNYSQFTSSTCITCKTDEHLTNIALPYVFTYLIAELASVNISLKLQIK</sequence>
<dbReference type="InterPro" id="IPR015712">
    <property type="entry name" value="DNA-dir_RNA_pol_su2"/>
</dbReference>
<protein>
    <recommendedName>
        <fullName evidence="12">DNA-directed RNA polymerase subunit beta</fullName>
        <ecNumber evidence="12">2.7.7.6</ecNumber>
    </recommendedName>
</protein>
<comment type="similarity">
    <text evidence="2 11">Belongs to the RNA polymerase beta chain family.</text>
</comment>
<gene>
    <name evidence="19" type="primary">rpa2</name>
    <name evidence="19" type="ORF">PPL_01995</name>
</gene>
<reference evidence="19 20" key="1">
    <citation type="journal article" date="2011" name="Genome Res.">
        <title>Phylogeny-wide analysis of social amoeba genomes highlights ancient origins for complex intercellular communication.</title>
        <authorList>
            <person name="Heidel A.J."/>
            <person name="Lawal H.M."/>
            <person name="Felder M."/>
            <person name="Schilde C."/>
            <person name="Helps N.R."/>
            <person name="Tunggal B."/>
            <person name="Rivero F."/>
            <person name="John U."/>
            <person name="Schleicher M."/>
            <person name="Eichinger L."/>
            <person name="Platzer M."/>
            <person name="Noegel A.A."/>
            <person name="Schaap P."/>
            <person name="Gloeckner G."/>
        </authorList>
    </citation>
    <scope>NUCLEOTIDE SEQUENCE [LARGE SCALE GENOMIC DNA]</scope>
    <source>
        <strain evidence="20">ATCC 26659 / Pp 5 / PN500</strain>
    </source>
</reference>
<dbReference type="Gene3D" id="2.40.50.150">
    <property type="match status" value="1"/>
</dbReference>
<evidence type="ECO:0000256" key="8">
    <source>
        <dbReference type="ARBA" id="ARBA00022833"/>
    </source>
</evidence>
<dbReference type="CDD" id="cd00653">
    <property type="entry name" value="RNA_pol_B_RPB2"/>
    <property type="match status" value="1"/>
</dbReference>
<comment type="subcellular location">
    <subcellularLocation>
        <location evidence="1">Nucleus</location>
    </subcellularLocation>
</comment>
<feature type="domain" description="RNA polymerase beta subunit protrusion" evidence="16">
    <location>
        <begin position="7"/>
        <end position="367"/>
    </location>
</feature>
<dbReference type="InterPro" id="IPR007641">
    <property type="entry name" value="RNA_pol_Rpb2_7"/>
</dbReference>
<dbReference type="InterPro" id="IPR007645">
    <property type="entry name" value="RNA_pol_Rpb2_3"/>
</dbReference>
<feature type="domain" description="RNA polymerase Rpb2" evidence="15">
    <location>
        <begin position="163"/>
        <end position="344"/>
    </location>
</feature>
<keyword evidence="10" id="KW-0539">Nucleus</keyword>
<dbReference type="InterPro" id="IPR037034">
    <property type="entry name" value="RNA_pol_Rpb2_2_sf"/>
</dbReference>
<dbReference type="InterPro" id="IPR007121">
    <property type="entry name" value="RNA_pol_bsu_CS"/>
</dbReference>
<dbReference type="Pfam" id="PF04561">
    <property type="entry name" value="RNA_pol_Rpb2_2"/>
    <property type="match status" value="1"/>
</dbReference>
<dbReference type="Pfam" id="PF04560">
    <property type="entry name" value="RNA_pol_Rpb2_7"/>
    <property type="match status" value="1"/>
</dbReference>
<dbReference type="Proteomes" id="UP000001396">
    <property type="component" value="Unassembled WGS sequence"/>
</dbReference>
<dbReference type="FunCoup" id="D3B127">
    <property type="interactions" value="430"/>
</dbReference>
<dbReference type="InterPro" id="IPR007120">
    <property type="entry name" value="DNA-dir_RNAP_su2_dom"/>
</dbReference>
<keyword evidence="9 12" id="KW-0804">Transcription</keyword>
<evidence type="ECO:0000256" key="6">
    <source>
        <dbReference type="ARBA" id="ARBA00022723"/>
    </source>
</evidence>